<keyword evidence="3" id="KW-1185">Reference proteome</keyword>
<feature type="transmembrane region" description="Helical" evidence="1">
    <location>
        <begin position="111"/>
        <end position="133"/>
    </location>
</feature>
<dbReference type="OrthoDB" id="9798526at2"/>
<reference evidence="2 3" key="1">
    <citation type="journal article" date="2015" name="Genome Announc.">
        <title>Draft Genome of the Euendolithic (true boring) Cyanobacterium Mastigocoleus testarum strain BC008.</title>
        <authorList>
            <person name="Guida B.S."/>
            <person name="Garcia-Pichel F."/>
        </authorList>
    </citation>
    <scope>NUCLEOTIDE SEQUENCE [LARGE SCALE GENOMIC DNA]</scope>
    <source>
        <strain evidence="2 3">BC008</strain>
    </source>
</reference>
<feature type="transmembrane region" description="Helical" evidence="1">
    <location>
        <begin position="308"/>
        <end position="331"/>
    </location>
</feature>
<feature type="transmembrane region" description="Helical" evidence="1">
    <location>
        <begin position="203"/>
        <end position="224"/>
    </location>
</feature>
<dbReference type="RefSeq" id="WP_027843665.1">
    <property type="nucleotide sequence ID" value="NZ_LMTZ01000104.1"/>
</dbReference>
<feature type="transmembrane region" description="Helical" evidence="1">
    <location>
        <begin position="230"/>
        <end position="251"/>
    </location>
</feature>
<keyword evidence="1" id="KW-0472">Membrane</keyword>
<dbReference type="PANTHER" id="PTHR36840:SF1">
    <property type="entry name" value="BLL5714 PROTEIN"/>
    <property type="match status" value="1"/>
</dbReference>
<feature type="transmembrane region" description="Helical" evidence="1">
    <location>
        <begin position="343"/>
        <end position="360"/>
    </location>
</feature>
<keyword evidence="1" id="KW-1133">Transmembrane helix</keyword>
<protein>
    <submittedName>
        <fullName evidence="2">Low temperature requirement protein A</fullName>
    </submittedName>
</protein>
<feature type="transmembrane region" description="Helical" evidence="1">
    <location>
        <begin position="51"/>
        <end position="75"/>
    </location>
</feature>
<keyword evidence="1" id="KW-0812">Transmembrane</keyword>
<dbReference type="EMBL" id="LMTZ01000104">
    <property type="protein sequence ID" value="KST65756.1"/>
    <property type="molecule type" value="Genomic_DNA"/>
</dbReference>
<dbReference type="InterPro" id="IPR010640">
    <property type="entry name" value="Low_temperature_requirement_A"/>
</dbReference>
<evidence type="ECO:0000256" key="1">
    <source>
        <dbReference type="SAM" id="Phobius"/>
    </source>
</evidence>
<dbReference type="AlphaFoldDB" id="A0A0V7ZMJ9"/>
<dbReference type="Proteomes" id="UP000053372">
    <property type="component" value="Unassembled WGS sequence"/>
</dbReference>
<feature type="transmembrane region" description="Helical" evidence="1">
    <location>
        <begin position="169"/>
        <end position="191"/>
    </location>
</feature>
<evidence type="ECO:0000313" key="3">
    <source>
        <dbReference type="Proteomes" id="UP000053372"/>
    </source>
</evidence>
<feature type="transmembrane region" description="Helical" evidence="1">
    <location>
        <begin position="366"/>
        <end position="384"/>
    </location>
</feature>
<feature type="transmembrane region" description="Helical" evidence="1">
    <location>
        <begin position="87"/>
        <end position="105"/>
    </location>
</feature>
<feature type="transmembrane region" description="Helical" evidence="1">
    <location>
        <begin position="272"/>
        <end position="296"/>
    </location>
</feature>
<comment type="caution">
    <text evidence="2">The sequence shown here is derived from an EMBL/GenBank/DDBJ whole genome shotgun (WGS) entry which is preliminary data.</text>
</comment>
<organism evidence="2 3">
    <name type="scientific">Mastigocoleus testarum BC008</name>
    <dbReference type="NCBI Taxonomy" id="371196"/>
    <lineage>
        <taxon>Bacteria</taxon>
        <taxon>Bacillati</taxon>
        <taxon>Cyanobacteriota</taxon>
        <taxon>Cyanophyceae</taxon>
        <taxon>Nostocales</taxon>
        <taxon>Hapalosiphonaceae</taxon>
        <taxon>Mastigocoleus</taxon>
    </lineage>
</organism>
<dbReference type="PANTHER" id="PTHR36840">
    <property type="entry name" value="BLL5714 PROTEIN"/>
    <property type="match status" value="1"/>
</dbReference>
<feature type="transmembrane region" description="Helical" evidence="1">
    <location>
        <begin position="145"/>
        <end position="163"/>
    </location>
</feature>
<evidence type="ECO:0000313" key="2">
    <source>
        <dbReference type="EMBL" id="KST65756.1"/>
    </source>
</evidence>
<gene>
    <name evidence="2" type="ORF">BC008_22525</name>
</gene>
<name>A0A0V7ZMJ9_9CYAN</name>
<accession>A0A0V7ZMJ9</accession>
<dbReference type="Pfam" id="PF06772">
    <property type="entry name" value="LtrA"/>
    <property type="match status" value="1"/>
</dbReference>
<proteinExistence type="predicted"/>
<sequence>MKTGLWQPPRLRTNEEQEKERKATWLELFYDLIFVVAIAELSHSLSKDVSVHGFIGFGALFIPVWFCWLGATFYATLFDTDDIRDRLLTLLQMMIIAALAVNVHHGLSTSSIGFALSYVAARCILIFQFLFAGYHIKQARPLTNWYAMGFSIGAVLWLISIFLPVPWRFLLWTVGLILDFSIPLGTGHLATKIPPDISHVPERLGLFTIIVLGESIVAVVRGVADREWNISFVLVALSGLSIAFSFWWLYFDSVSSSPWENMKTGRIGVVLCWLYSHLVLGIALAATGVGVEHMILKSTVNTLPESERWLLCGAVTLCLTTLALTNFISCILEKNKKAKILSIYRLGAAGFVFVLAIGAINLPPTTLSLLVAITCVLTVTLDLLGKHESRLGFQD</sequence>